<comment type="caution">
    <text evidence="2">The sequence shown here is derived from an EMBL/GenBank/DDBJ whole genome shotgun (WGS) entry which is preliminary data.</text>
</comment>
<name>A0A427XFD7_9TREE</name>
<keyword evidence="3" id="KW-1185">Reference proteome</keyword>
<feature type="transmembrane region" description="Helical" evidence="1">
    <location>
        <begin position="137"/>
        <end position="159"/>
    </location>
</feature>
<dbReference type="RefSeq" id="XP_028472624.1">
    <property type="nucleotide sequence ID" value="XM_028619128.1"/>
</dbReference>
<dbReference type="Proteomes" id="UP000279236">
    <property type="component" value="Unassembled WGS sequence"/>
</dbReference>
<dbReference type="AlphaFoldDB" id="A0A427XFD7"/>
<protein>
    <submittedName>
        <fullName evidence="2">Uncharacterized protein</fullName>
    </submittedName>
</protein>
<keyword evidence="1" id="KW-0812">Transmembrane</keyword>
<organism evidence="2 3">
    <name type="scientific">Apiotrichum porosum</name>
    <dbReference type="NCBI Taxonomy" id="105984"/>
    <lineage>
        <taxon>Eukaryota</taxon>
        <taxon>Fungi</taxon>
        <taxon>Dikarya</taxon>
        <taxon>Basidiomycota</taxon>
        <taxon>Agaricomycotina</taxon>
        <taxon>Tremellomycetes</taxon>
        <taxon>Trichosporonales</taxon>
        <taxon>Trichosporonaceae</taxon>
        <taxon>Apiotrichum</taxon>
    </lineage>
</organism>
<accession>A0A427XFD7</accession>
<dbReference type="EMBL" id="RSCE01000016">
    <property type="protein sequence ID" value="RSH77477.1"/>
    <property type="molecule type" value="Genomic_DNA"/>
</dbReference>
<keyword evidence="1" id="KW-1133">Transmembrane helix</keyword>
<evidence type="ECO:0000313" key="2">
    <source>
        <dbReference type="EMBL" id="RSH77477.1"/>
    </source>
</evidence>
<gene>
    <name evidence="2" type="ORF">EHS24_003449</name>
</gene>
<dbReference type="GeneID" id="39587992"/>
<sequence>MLPNGLRFLVDCVHRRTALASVTEGHSHAVAQMHARDQGLSMSLPSDVYTCGNATTTYTWSGGRPPYSVALVQPSNPDNVIKVLGTNLTATSLSYAYPVTSESYEVLLEVSCTNDHLYTQSFIVHPCSDKPSSAATITIAVVCALFGLAFLCFVAEFIIRRNRRKRKSRANLFSIDTEFDVNGKDDHVGWRAYESAYEHSPYFRSPEMSQAPLLATRARDSDGSIGGDLAASSTASLDLSLSPLSTYQWSLHEGRYPPSLLQSPRSSVNVIPADKRWSLTPSVSITDSETITASSSSTLHPVISLPDDDTGPIDADESILPPHYNPEWEREAIAAGYAPCSNDWKEAESEYIRTYMALHPQDRPE</sequence>
<evidence type="ECO:0000313" key="3">
    <source>
        <dbReference type="Proteomes" id="UP000279236"/>
    </source>
</evidence>
<evidence type="ECO:0000256" key="1">
    <source>
        <dbReference type="SAM" id="Phobius"/>
    </source>
</evidence>
<keyword evidence="1" id="KW-0472">Membrane</keyword>
<reference evidence="2 3" key="1">
    <citation type="submission" date="2018-11" db="EMBL/GenBank/DDBJ databases">
        <title>Genome sequence of Apiotrichum porosum DSM 27194.</title>
        <authorList>
            <person name="Aliyu H."/>
            <person name="Gorte O."/>
            <person name="Ochsenreither K."/>
        </authorList>
    </citation>
    <scope>NUCLEOTIDE SEQUENCE [LARGE SCALE GENOMIC DNA]</scope>
    <source>
        <strain evidence="2 3">DSM 27194</strain>
    </source>
</reference>
<proteinExistence type="predicted"/>